<evidence type="ECO:0000313" key="2">
    <source>
        <dbReference type="EMBL" id="MFC6791494.1"/>
    </source>
</evidence>
<keyword evidence="3" id="KW-1185">Reference proteome</keyword>
<dbReference type="RefSeq" id="WP_378972437.1">
    <property type="nucleotide sequence ID" value="NZ_JBHSWN010000001.1"/>
</dbReference>
<dbReference type="Proteomes" id="UP001596292">
    <property type="component" value="Unassembled WGS sequence"/>
</dbReference>
<gene>
    <name evidence="2" type="ORF">ACFQE0_18875</name>
</gene>
<protein>
    <recommendedName>
        <fullName evidence="4">Sel1 repeat family protein</fullName>
    </recommendedName>
</protein>
<feature type="compositionally biased region" description="Low complexity" evidence="1">
    <location>
        <begin position="77"/>
        <end position="96"/>
    </location>
</feature>
<organism evidence="2 3">
    <name type="scientific">Methylobacterium komagatae</name>
    <dbReference type="NCBI Taxonomy" id="374425"/>
    <lineage>
        <taxon>Bacteria</taxon>
        <taxon>Pseudomonadati</taxon>
        <taxon>Pseudomonadota</taxon>
        <taxon>Alphaproteobacteria</taxon>
        <taxon>Hyphomicrobiales</taxon>
        <taxon>Methylobacteriaceae</taxon>
        <taxon>Methylobacterium</taxon>
    </lineage>
</organism>
<feature type="compositionally biased region" description="Pro residues" evidence="1">
    <location>
        <begin position="252"/>
        <end position="271"/>
    </location>
</feature>
<reference evidence="3" key="1">
    <citation type="journal article" date="2019" name="Int. J. Syst. Evol. Microbiol.">
        <title>The Global Catalogue of Microorganisms (GCM) 10K type strain sequencing project: providing services to taxonomists for standard genome sequencing and annotation.</title>
        <authorList>
            <consortium name="The Broad Institute Genomics Platform"/>
            <consortium name="The Broad Institute Genome Sequencing Center for Infectious Disease"/>
            <person name="Wu L."/>
            <person name="Ma J."/>
        </authorList>
    </citation>
    <scope>NUCLEOTIDE SEQUENCE [LARGE SCALE GENOMIC DNA]</scope>
    <source>
        <strain evidence="3">CCUG 48316</strain>
    </source>
</reference>
<evidence type="ECO:0000256" key="1">
    <source>
        <dbReference type="SAM" id="MobiDB-lite"/>
    </source>
</evidence>
<feature type="compositionally biased region" description="Low complexity" evidence="1">
    <location>
        <begin position="231"/>
        <end position="246"/>
    </location>
</feature>
<feature type="compositionally biased region" description="Basic and acidic residues" evidence="1">
    <location>
        <begin position="294"/>
        <end position="307"/>
    </location>
</feature>
<feature type="region of interest" description="Disordered" evidence="1">
    <location>
        <begin position="54"/>
        <end position="114"/>
    </location>
</feature>
<proteinExistence type="predicted"/>
<comment type="caution">
    <text evidence="2">The sequence shown here is derived from an EMBL/GenBank/DDBJ whole genome shotgun (WGS) entry which is preliminary data.</text>
</comment>
<dbReference type="EMBL" id="JBHSWN010000001">
    <property type="protein sequence ID" value="MFC6791494.1"/>
    <property type="molecule type" value="Genomic_DNA"/>
</dbReference>
<feature type="compositionally biased region" description="Low complexity" evidence="1">
    <location>
        <begin position="205"/>
        <end position="221"/>
    </location>
</feature>
<name>A0ABW2BNR9_9HYPH</name>
<evidence type="ECO:0008006" key="4">
    <source>
        <dbReference type="Google" id="ProtNLM"/>
    </source>
</evidence>
<feature type="region of interest" description="Disordered" evidence="1">
    <location>
        <begin position="190"/>
        <end position="339"/>
    </location>
</feature>
<accession>A0ABW2BNR9</accession>
<evidence type="ECO:0000313" key="3">
    <source>
        <dbReference type="Proteomes" id="UP001596292"/>
    </source>
</evidence>
<feature type="compositionally biased region" description="Low complexity" evidence="1">
    <location>
        <begin position="272"/>
        <end position="293"/>
    </location>
</feature>
<sequence length="428" mass="43580">MPRATTLPLPVAPPPPPMAGLVEYPAPPEPPVRLHSVPESTRIFILSGTEEATLAASPVAPPPSSETATEAQAVTDEATPAAVEPEESPSAPTPSVEQHEVVEDPPASPVAVAPAEPVAEAPPALVATGTLAASVLTSPARFLGAVPEVALPAPSKQWGFKTLVFGVSMAITVTAGVLSLGQLRPSAPALQSATPEAAPSPPAAPALALRGASAQPEASAPAPGPIPTSPPIEIAEAAPVPAAAPEVTQPSPSAPPEPPSVAALEPPPPAAPAYALLGAAPPALPPAEAGPAPAKEESRARAVEPRHRTIVRRPAPETTRAATLRPQPPAHRRQSRTAELDVLTKEAEALLSTGKIAEARAAFRRAAAAGDPRGARGVARTYDEEIIARQASAGMPPDREKSKLWYQIANALESRRGSAPAPLPEDLR</sequence>